<evidence type="ECO:0000313" key="4">
    <source>
        <dbReference type="Proteomes" id="UP000274822"/>
    </source>
</evidence>
<feature type="region of interest" description="Disordered" evidence="1">
    <location>
        <begin position="95"/>
        <end position="144"/>
    </location>
</feature>
<proteinExistence type="predicted"/>
<feature type="compositionally biased region" description="Low complexity" evidence="1">
    <location>
        <begin position="196"/>
        <end position="219"/>
    </location>
</feature>
<organism evidence="3 4">
    <name type="scientific">Jimgerdemannia flammicorona</name>
    <dbReference type="NCBI Taxonomy" id="994334"/>
    <lineage>
        <taxon>Eukaryota</taxon>
        <taxon>Fungi</taxon>
        <taxon>Fungi incertae sedis</taxon>
        <taxon>Mucoromycota</taxon>
        <taxon>Mucoromycotina</taxon>
        <taxon>Endogonomycetes</taxon>
        <taxon>Endogonales</taxon>
        <taxon>Endogonaceae</taxon>
        <taxon>Jimgerdemannia</taxon>
    </lineage>
</organism>
<feature type="compositionally biased region" description="Low complexity" evidence="1">
    <location>
        <begin position="122"/>
        <end position="132"/>
    </location>
</feature>
<dbReference type="AlphaFoldDB" id="A0A433QY60"/>
<dbReference type="Proteomes" id="UP000274822">
    <property type="component" value="Unassembled WGS sequence"/>
</dbReference>
<dbReference type="InterPro" id="IPR036181">
    <property type="entry name" value="MIT_dom_sf"/>
</dbReference>
<feature type="region of interest" description="Disordered" evidence="1">
    <location>
        <begin position="187"/>
        <end position="219"/>
    </location>
</feature>
<sequence length="501" mass="54477">PVCPRHLLKYPSIHSRFLPDSETSLHRPSQTQNKQLLPPCGAIHYKLLQYQLMASTLINLVVNHTDKLPLSGWIPLPPTTKSWLNDLKTDADLRRRNSLGSDASSESADDDEEVTTHRLSSNTPITTNTTTPLRYGAPPPPYEAQDAIYQPERRMPARFYQHPSSSTDSVSTVSTAVSNYDFQEIPNASLATSRRPTSISSGATPSPSSSTSSNSKSSSRLSYFRWTSTPASPTAPAVPVAEPVMIESPPRRAGKSRARTDSTTSLTTTSSVQTTFSHRSVEQAVALTSVAAEEDKAGNHQVALDLYLTGLEKMLNALPVDADENVRHALQSKLAQYVDRTGLDLNEGSRQNRDDGLFSTFDTKVGGISEAVINAAVLSAIALKQSPIPDAISATLSYTFHTLQRVDAAYNIRTKAWELTAMGLTRAMELDAEYNLHGRVSEAIYTGCAAFIKAGVAYTDAPGYQEVLAGRVNGEEKARIMNGKSRAANLRQEATRRASVL</sequence>
<dbReference type="EMBL" id="RBNJ01000366">
    <property type="protein sequence ID" value="RUS34696.1"/>
    <property type="molecule type" value="Genomic_DNA"/>
</dbReference>
<feature type="region of interest" description="Disordered" evidence="1">
    <location>
        <begin position="245"/>
        <end position="275"/>
    </location>
</feature>
<evidence type="ECO:0000256" key="1">
    <source>
        <dbReference type="SAM" id="MobiDB-lite"/>
    </source>
</evidence>
<dbReference type="InterPro" id="IPR007330">
    <property type="entry name" value="MIT_dom"/>
</dbReference>
<dbReference type="Pfam" id="PF04212">
    <property type="entry name" value="MIT"/>
    <property type="match status" value="1"/>
</dbReference>
<feature type="domain" description="MIT" evidence="2">
    <location>
        <begin position="282"/>
        <end position="340"/>
    </location>
</feature>
<reference evidence="3 4" key="1">
    <citation type="journal article" date="2018" name="New Phytol.">
        <title>Phylogenomics of Endogonaceae and evolution of mycorrhizas within Mucoromycota.</title>
        <authorList>
            <person name="Chang Y."/>
            <person name="Desiro A."/>
            <person name="Na H."/>
            <person name="Sandor L."/>
            <person name="Lipzen A."/>
            <person name="Clum A."/>
            <person name="Barry K."/>
            <person name="Grigoriev I.V."/>
            <person name="Martin F.M."/>
            <person name="Stajich J.E."/>
            <person name="Smith M.E."/>
            <person name="Bonito G."/>
            <person name="Spatafora J.W."/>
        </authorList>
    </citation>
    <scope>NUCLEOTIDE SEQUENCE [LARGE SCALE GENOMIC DNA]</scope>
    <source>
        <strain evidence="3 4">AD002</strain>
    </source>
</reference>
<keyword evidence="4" id="KW-1185">Reference proteome</keyword>
<evidence type="ECO:0000259" key="2">
    <source>
        <dbReference type="Pfam" id="PF04212"/>
    </source>
</evidence>
<dbReference type="SUPFAM" id="SSF116846">
    <property type="entry name" value="MIT domain"/>
    <property type="match status" value="1"/>
</dbReference>
<evidence type="ECO:0000313" key="3">
    <source>
        <dbReference type="EMBL" id="RUS34696.1"/>
    </source>
</evidence>
<feature type="non-terminal residue" evidence="3">
    <location>
        <position position="1"/>
    </location>
</feature>
<dbReference type="Gene3D" id="1.20.58.80">
    <property type="entry name" value="Phosphotransferase system, lactose/cellobiose-type IIA subunit"/>
    <property type="match status" value="1"/>
</dbReference>
<protein>
    <recommendedName>
        <fullName evidence="2">MIT domain-containing protein</fullName>
    </recommendedName>
</protein>
<accession>A0A433QY60</accession>
<gene>
    <name evidence="3" type="ORF">BC938DRAFT_479077</name>
</gene>
<name>A0A433QY60_9FUNG</name>
<feature type="compositionally biased region" description="Low complexity" evidence="1">
    <location>
        <begin position="261"/>
        <end position="275"/>
    </location>
</feature>
<comment type="caution">
    <text evidence="3">The sequence shown here is derived from an EMBL/GenBank/DDBJ whole genome shotgun (WGS) entry which is preliminary data.</text>
</comment>